<dbReference type="InterPro" id="IPR001515">
    <property type="entry name" value="Ribosomal_eL32"/>
</dbReference>
<dbReference type="PANTHER" id="PTHR23413">
    <property type="entry name" value="60S RIBOSOMAL PROTEIN L32 AND DNA-DIRECTED RNA POLYMERASE II, SUBUNIT N"/>
    <property type="match status" value="1"/>
</dbReference>
<dbReference type="InterPro" id="IPR018263">
    <property type="entry name" value="Ribosomal_eL32_CS"/>
</dbReference>
<dbReference type="SUPFAM" id="SSF52042">
    <property type="entry name" value="Ribosomal protein L32e"/>
    <property type="match status" value="1"/>
</dbReference>
<dbReference type="InterPro" id="IPR036351">
    <property type="entry name" value="Ribosomal_eL32_sf"/>
</dbReference>
<evidence type="ECO:0000256" key="2">
    <source>
        <dbReference type="ARBA" id="ARBA00022980"/>
    </source>
</evidence>
<dbReference type="NCBIfam" id="NF006332">
    <property type="entry name" value="PRK08562.1"/>
    <property type="match status" value="1"/>
</dbReference>
<dbReference type="Pfam" id="PF01655">
    <property type="entry name" value="Ribosomal_L32e"/>
    <property type="match status" value="1"/>
</dbReference>
<organism evidence="6">
    <name type="scientific">Candidatus Syntropharchaeum butanivorans</name>
    <dbReference type="NCBI Taxonomy" id="1839936"/>
    <lineage>
        <taxon>Archaea</taxon>
        <taxon>Methanobacteriati</taxon>
        <taxon>Methanobacteriota</taxon>
        <taxon>Stenosarchaea group</taxon>
        <taxon>Methanomicrobia</taxon>
        <taxon>Methanosarcinales</taxon>
        <taxon>ANME-2 cluster</taxon>
        <taxon>Candidatus Syntropharchaeum</taxon>
    </lineage>
</organism>
<comment type="caution">
    <text evidence="6">The sequence shown here is derived from an EMBL/GenBank/DDBJ whole genome shotgun (WGS) entry which is preliminary data.</text>
</comment>
<dbReference type="GO" id="GO:0006412">
    <property type="term" value="P:translation"/>
    <property type="evidence" value="ECO:0007669"/>
    <property type="project" value="InterPro"/>
</dbReference>
<comment type="similarity">
    <text evidence="1">Belongs to the eukaryotic ribosomal protein eL32 family.</text>
</comment>
<dbReference type="EMBL" id="DQZR01000183">
    <property type="protein sequence ID" value="HDM36443.1"/>
    <property type="molecule type" value="Genomic_DNA"/>
</dbReference>
<gene>
    <name evidence="6" type="ORF">ENG09_04230</name>
</gene>
<keyword evidence="3" id="KW-0687">Ribonucleoprotein</keyword>
<keyword evidence="2 6" id="KW-0689">Ribosomal protein</keyword>
<dbReference type="GO" id="GO:0003735">
    <property type="term" value="F:structural constituent of ribosome"/>
    <property type="evidence" value="ECO:0007669"/>
    <property type="project" value="InterPro"/>
</dbReference>
<name>A0A7C1B6N7_9EURY</name>
<dbReference type="PROSITE" id="PS00580">
    <property type="entry name" value="RIBOSOMAL_L32E"/>
    <property type="match status" value="1"/>
</dbReference>
<reference evidence="6" key="1">
    <citation type="journal article" date="2020" name="mSystems">
        <title>Genome- and Community-Level Interaction Insights into Carbon Utilization and Element Cycling Functions of Hydrothermarchaeota in Hydrothermal Sediment.</title>
        <authorList>
            <person name="Zhou Z."/>
            <person name="Liu Y."/>
            <person name="Xu W."/>
            <person name="Pan J."/>
            <person name="Luo Z.H."/>
            <person name="Li M."/>
        </authorList>
    </citation>
    <scope>NUCLEOTIDE SEQUENCE [LARGE SCALE GENOMIC DNA]</scope>
    <source>
        <strain evidence="6">HyVt-185</strain>
    </source>
</reference>
<evidence type="ECO:0000256" key="1">
    <source>
        <dbReference type="ARBA" id="ARBA00008431"/>
    </source>
</evidence>
<proteinExistence type="inferred from homology"/>
<dbReference type="PANTHER" id="PTHR23413:SF1">
    <property type="entry name" value="RIBOSOMAL PROTEIN L32"/>
    <property type="match status" value="1"/>
</dbReference>
<evidence type="ECO:0000256" key="3">
    <source>
        <dbReference type="ARBA" id="ARBA00023274"/>
    </source>
</evidence>
<dbReference type="SMART" id="SM01393">
    <property type="entry name" value="Ribosomal_L32e"/>
    <property type="match status" value="1"/>
</dbReference>
<evidence type="ECO:0000256" key="5">
    <source>
        <dbReference type="ARBA" id="ARBA00035377"/>
    </source>
</evidence>
<dbReference type="Proteomes" id="UP000885863">
    <property type="component" value="Unassembled WGS sequence"/>
</dbReference>
<dbReference type="GO" id="GO:0022625">
    <property type="term" value="C:cytosolic large ribosomal subunit"/>
    <property type="evidence" value="ECO:0007669"/>
    <property type="project" value="TreeGrafter"/>
</dbReference>
<protein>
    <recommendedName>
        <fullName evidence="4">Large ribosomal subunit protein eL32</fullName>
    </recommendedName>
    <alternativeName>
        <fullName evidence="5">50S ribosomal protein L32e</fullName>
    </alternativeName>
</protein>
<dbReference type="CDD" id="cd00513">
    <property type="entry name" value="Ribosomal_L32_L32e"/>
    <property type="match status" value="1"/>
</dbReference>
<evidence type="ECO:0000313" key="6">
    <source>
        <dbReference type="EMBL" id="HDM36443.1"/>
    </source>
</evidence>
<accession>A0A7C1B6N7</accession>
<evidence type="ECO:0000256" key="4">
    <source>
        <dbReference type="ARBA" id="ARBA00035229"/>
    </source>
</evidence>
<sequence length="130" mass="15066">MNEKERLLRVRAREKREFKRYDAHKKKKLDNRWRRPRGLHNKLRRHIRAKGRYVQAGFGSPRLVRGLHASGLREVLVTSPAGLDGLDPSECAIRIGSTVGRKKRLIIQERAAELGLKVLNPLKLEEQEES</sequence>
<dbReference type="InterPro" id="IPR023654">
    <property type="entry name" value="Ribosomal_eL32_arc"/>
</dbReference>
<dbReference type="AlphaFoldDB" id="A0A7C1B6N7"/>